<dbReference type="PROSITE" id="PS51277">
    <property type="entry name" value="BURP"/>
    <property type="match status" value="1"/>
</dbReference>
<organism evidence="3">
    <name type="scientific">Araucaria cunninghamii</name>
    <name type="common">Hoop pine</name>
    <name type="synonym">Moreton Bay pine</name>
    <dbReference type="NCBI Taxonomy" id="56994"/>
    <lineage>
        <taxon>Eukaryota</taxon>
        <taxon>Viridiplantae</taxon>
        <taxon>Streptophyta</taxon>
        <taxon>Embryophyta</taxon>
        <taxon>Tracheophyta</taxon>
        <taxon>Spermatophyta</taxon>
        <taxon>Pinopsida</taxon>
        <taxon>Pinidae</taxon>
        <taxon>Conifers II</taxon>
        <taxon>Araucariales</taxon>
        <taxon>Araucariaceae</taxon>
        <taxon>Araucaria</taxon>
    </lineage>
</organism>
<evidence type="ECO:0000313" key="3">
    <source>
        <dbReference type="EMBL" id="JAG93290.1"/>
    </source>
</evidence>
<dbReference type="PANTHER" id="PTHR31236">
    <property type="entry name" value="BURP DOMAIN PROTEIN USPL1-LIKE"/>
    <property type="match status" value="1"/>
</dbReference>
<name>A0A0D6QU80_ARACU</name>
<sequence length="334" mass="36920">MAMISRNEVATRLVLLLTLLLVVMFKIELVKGGAVNRDVEELQLQRWREKLPDVGIPPPIAGGLSPLTLTELHHFGAVLKANQSFNATQFCNVARLSCRQDLPFIKSILYGYGGKVNSKQDKMHLYVDAAELRAGGQMTLPDFHPLVKWKSFLPRELAEIMPPLSAGNVDQILRLLDIPRGSNMSRSVLSTVEMCEARLGEGESRTCCTSVECMAEYVASNFGSDVEILSDTSLVGSSQQAKVRKAKKRKNVSGKTAMACHRLVFPYGVLYCHSFNGTDAFDLELEVTQNGSSVTRNATAVCHYFSKEEGTGKLPVCHLIYGSTFLWLPGNRYD</sequence>
<dbReference type="InterPro" id="IPR004873">
    <property type="entry name" value="BURP_dom"/>
</dbReference>
<dbReference type="SMART" id="SM01045">
    <property type="entry name" value="BURP"/>
    <property type="match status" value="1"/>
</dbReference>
<dbReference type="InterPro" id="IPR044816">
    <property type="entry name" value="BURP"/>
</dbReference>
<accession>A0A0D6QU80</accession>
<protein>
    <recommendedName>
        <fullName evidence="2">BURP domain-containing protein</fullName>
    </recommendedName>
</protein>
<feature type="chain" id="PRO_5002311201" description="BURP domain-containing protein" evidence="1">
    <location>
        <begin position="33"/>
        <end position="334"/>
    </location>
</feature>
<feature type="domain" description="BURP" evidence="2">
    <location>
        <begin position="126"/>
        <end position="334"/>
    </location>
</feature>
<feature type="signal peptide" evidence="1">
    <location>
        <begin position="1"/>
        <end position="32"/>
    </location>
</feature>
<proteinExistence type="predicted"/>
<dbReference type="Pfam" id="PF03181">
    <property type="entry name" value="BURP"/>
    <property type="match status" value="1"/>
</dbReference>
<reference evidence="3" key="1">
    <citation type="submission" date="2015-03" db="EMBL/GenBank/DDBJ databases">
        <title>A transcriptome of Araucaria cunninghamii, an australian fine timber species.</title>
        <authorList>
            <person name="Jing Yi C.J.Y."/>
            <person name="Yin San L.Y.S."/>
            <person name="Abdul Karim S.S."/>
            <person name="Wan Azmi N.N."/>
            <person name="Hercus R.R."/>
            <person name="Croft L.L."/>
        </authorList>
    </citation>
    <scope>NUCLEOTIDE SEQUENCE</scope>
    <source>
        <strain evidence="3">MI0301</strain>
        <tissue evidence="3">Leaf</tissue>
    </source>
</reference>
<evidence type="ECO:0000256" key="1">
    <source>
        <dbReference type="SAM" id="SignalP"/>
    </source>
</evidence>
<dbReference type="PANTHER" id="PTHR31236:SF45">
    <property type="entry name" value="BURP DOMAIN-CONTAINING PROTEIN"/>
    <property type="match status" value="1"/>
</dbReference>
<dbReference type="EMBL" id="GCKF01047327">
    <property type="protein sequence ID" value="JAG93290.1"/>
    <property type="molecule type" value="Transcribed_RNA"/>
</dbReference>
<keyword evidence="1" id="KW-0732">Signal</keyword>
<dbReference type="AlphaFoldDB" id="A0A0D6QU80"/>
<evidence type="ECO:0000259" key="2">
    <source>
        <dbReference type="PROSITE" id="PS51277"/>
    </source>
</evidence>